<evidence type="ECO:0000313" key="1">
    <source>
        <dbReference type="EMBL" id="TBU28642.1"/>
    </source>
</evidence>
<gene>
    <name evidence="1" type="ORF">BD311DRAFT_758137</name>
</gene>
<protein>
    <submittedName>
        <fullName evidence="1">Uncharacterized protein</fullName>
    </submittedName>
</protein>
<dbReference type="AlphaFoldDB" id="A0A4Q9MQA0"/>
<proteinExistence type="predicted"/>
<dbReference type="Proteomes" id="UP000292957">
    <property type="component" value="Unassembled WGS sequence"/>
</dbReference>
<organism evidence="1">
    <name type="scientific">Dichomitus squalens</name>
    <dbReference type="NCBI Taxonomy" id="114155"/>
    <lineage>
        <taxon>Eukaryota</taxon>
        <taxon>Fungi</taxon>
        <taxon>Dikarya</taxon>
        <taxon>Basidiomycota</taxon>
        <taxon>Agaricomycotina</taxon>
        <taxon>Agaricomycetes</taxon>
        <taxon>Polyporales</taxon>
        <taxon>Polyporaceae</taxon>
        <taxon>Dichomitus</taxon>
    </lineage>
</organism>
<dbReference type="EMBL" id="ML143420">
    <property type="protein sequence ID" value="TBU28642.1"/>
    <property type="molecule type" value="Genomic_DNA"/>
</dbReference>
<reference evidence="1" key="1">
    <citation type="submission" date="2019-01" db="EMBL/GenBank/DDBJ databases">
        <title>Draft genome sequences of three monokaryotic isolates of the white-rot basidiomycete fungus Dichomitus squalens.</title>
        <authorList>
            <consortium name="DOE Joint Genome Institute"/>
            <person name="Lopez S.C."/>
            <person name="Andreopoulos B."/>
            <person name="Pangilinan J."/>
            <person name="Lipzen A."/>
            <person name="Riley R."/>
            <person name="Ahrendt S."/>
            <person name="Ng V."/>
            <person name="Barry K."/>
            <person name="Daum C."/>
            <person name="Grigoriev I.V."/>
            <person name="Hilden K.S."/>
            <person name="Makela M.R."/>
            <person name="de Vries R.P."/>
        </authorList>
    </citation>
    <scope>NUCLEOTIDE SEQUENCE [LARGE SCALE GENOMIC DNA]</scope>
    <source>
        <strain evidence="1">OM18370.1</strain>
    </source>
</reference>
<accession>A0A4Q9MQA0</accession>
<name>A0A4Q9MQA0_9APHY</name>
<sequence>MLIVRFVGCGLGVSRAGSYAHVYKECDKSNPMEQYRSATIGQLNANLLRMWCFEVSVTLAKPRNRSVPFFHKVMLSFATIPAAAAFRDHTEADTEKVRIENRAPAIRKTSQLSLASHEQNASTSSLVSVTALNRPVNLRQCLGFSPRSATRQDWSVPLLAAFLGF</sequence>